<sequence>MPSLARIDWVESSAAERLEAMRRATGRQVCAMARAVEWDQESHEVIGWISAQICVDLGSALTLFMNAEPEHFNKIPRQNVAGPAQGRCAQLDALCQRINAGFYLPDPTRQMIGAERLVAWMDAQGEDIKRGTPGRWQLNAAVVSPMMTTGTHKGRRRVQKNNKSLLGKLISPLFA</sequence>
<dbReference type="Proteomes" id="UP000231655">
    <property type="component" value="Unassembled WGS sequence"/>
</dbReference>
<name>A0A285JAN8_9RHOB</name>
<evidence type="ECO:0000313" key="1">
    <source>
        <dbReference type="EMBL" id="SNY57318.1"/>
    </source>
</evidence>
<proteinExistence type="predicted"/>
<accession>A0A285JAN8</accession>
<gene>
    <name evidence="1" type="ORF">SAMN06297129_3364</name>
</gene>
<organism evidence="1 2">
    <name type="scientific">Pseudooceanicola antarcticus</name>
    <dbReference type="NCBI Taxonomy" id="1247613"/>
    <lineage>
        <taxon>Bacteria</taxon>
        <taxon>Pseudomonadati</taxon>
        <taxon>Pseudomonadota</taxon>
        <taxon>Alphaproteobacteria</taxon>
        <taxon>Rhodobacterales</taxon>
        <taxon>Paracoccaceae</taxon>
        <taxon>Pseudooceanicola</taxon>
    </lineage>
</organism>
<dbReference type="AlphaFoldDB" id="A0A285JAN8"/>
<evidence type="ECO:0000313" key="2">
    <source>
        <dbReference type="Proteomes" id="UP000231655"/>
    </source>
</evidence>
<reference evidence="1 2" key="1">
    <citation type="submission" date="2017-09" db="EMBL/GenBank/DDBJ databases">
        <authorList>
            <person name="Ehlers B."/>
            <person name="Leendertz F.H."/>
        </authorList>
    </citation>
    <scope>NUCLEOTIDE SEQUENCE [LARGE SCALE GENOMIC DNA]</scope>
    <source>
        <strain evidence="1 2">CGMCC 1.12662</strain>
    </source>
</reference>
<protein>
    <submittedName>
        <fullName evidence="1">Uncharacterized protein</fullName>
    </submittedName>
</protein>
<dbReference type="EMBL" id="OBEA01000007">
    <property type="protein sequence ID" value="SNY57318.1"/>
    <property type="molecule type" value="Genomic_DNA"/>
</dbReference>